<name>A0ACC0B3U4_CATRO</name>
<reference evidence="2" key="1">
    <citation type="journal article" date="2023" name="Nat. Plants">
        <title>Single-cell RNA sequencing provides a high-resolution roadmap for understanding the multicellular compartmentation of specialized metabolism.</title>
        <authorList>
            <person name="Sun S."/>
            <person name="Shen X."/>
            <person name="Li Y."/>
            <person name="Li Y."/>
            <person name="Wang S."/>
            <person name="Li R."/>
            <person name="Zhang H."/>
            <person name="Shen G."/>
            <person name="Guo B."/>
            <person name="Wei J."/>
            <person name="Xu J."/>
            <person name="St-Pierre B."/>
            <person name="Chen S."/>
            <person name="Sun C."/>
        </authorList>
    </citation>
    <scope>NUCLEOTIDE SEQUENCE [LARGE SCALE GENOMIC DNA]</scope>
</reference>
<gene>
    <name evidence="1" type="ORF">M9H77_17031</name>
</gene>
<dbReference type="EMBL" id="CM044704">
    <property type="protein sequence ID" value="KAI5667178.1"/>
    <property type="molecule type" value="Genomic_DNA"/>
</dbReference>
<organism evidence="1 2">
    <name type="scientific">Catharanthus roseus</name>
    <name type="common">Madagascar periwinkle</name>
    <name type="synonym">Vinca rosea</name>
    <dbReference type="NCBI Taxonomy" id="4058"/>
    <lineage>
        <taxon>Eukaryota</taxon>
        <taxon>Viridiplantae</taxon>
        <taxon>Streptophyta</taxon>
        <taxon>Embryophyta</taxon>
        <taxon>Tracheophyta</taxon>
        <taxon>Spermatophyta</taxon>
        <taxon>Magnoliopsida</taxon>
        <taxon>eudicotyledons</taxon>
        <taxon>Gunneridae</taxon>
        <taxon>Pentapetalae</taxon>
        <taxon>asterids</taxon>
        <taxon>lamiids</taxon>
        <taxon>Gentianales</taxon>
        <taxon>Apocynaceae</taxon>
        <taxon>Rauvolfioideae</taxon>
        <taxon>Vinceae</taxon>
        <taxon>Catharanthinae</taxon>
        <taxon>Catharanthus</taxon>
    </lineage>
</organism>
<proteinExistence type="predicted"/>
<dbReference type="Proteomes" id="UP001060085">
    <property type="component" value="Linkage Group LG04"/>
</dbReference>
<keyword evidence="2" id="KW-1185">Reference proteome</keyword>
<accession>A0ACC0B3U4</accession>
<protein>
    <submittedName>
        <fullName evidence="1">Uncharacterized protein</fullName>
    </submittedName>
</protein>
<sequence>MPILEGKAMAKKVEVVEVVKRERANKTPSREWDSQVIEDGKLIKGGQEEDSENSQKEEEEEGNEPEEIDSETKEERIRRETRKKKRQERMEEGSYSGSMNQGQIVSPKGIIAYDFDYD</sequence>
<evidence type="ECO:0000313" key="2">
    <source>
        <dbReference type="Proteomes" id="UP001060085"/>
    </source>
</evidence>
<comment type="caution">
    <text evidence="1">The sequence shown here is derived from an EMBL/GenBank/DDBJ whole genome shotgun (WGS) entry which is preliminary data.</text>
</comment>
<evidence type="ECO:0000313" key="1">
    <source>
        <dbReference type="EMBL" id="KAI5667178.1"/>
    </source>
</evidence>